<dbReference type="AlphaFoldDB" id="A0A1I2HUC2"/>
<evidence type="ECO:0008006" key="3">
    <source>
        <dbReference type="Google" id="ProtNLM"/>
    </source>
</evidence>
<dbReference type="Proteomes" id="UP000199400">
    <property type="component" value="Unassembled WGS sequence"/>
</dbReference>
<evidence type="ECO:0000313" key="2">
    <source>
        <dbReference type="Proteomes" id="UP000199400"/>
    </source>
</evidence>
<dbReference type="STRING" id="54.SAMN02745121_08223"/>
<name>A0A1I2HUC2_9BACT</name>
<keyword evidence="2" id="KW-1185">Reference proteome</keyword>
<dbReference type="RefSeq" id="WP_170136130.1">
    <property type="nucleotide sequence ID" value="NZ_FOMX01000048.1"/>
</dbReference>
<accession>A0A1I2HUC2</accession>
<protein>
    <recommendedName>
        <fullName evidence="3">Transposase</fullName>
    </recommendedName>
</protein>
<evidence type="ECO:0000313" key="1">
    <source>
        <dbReference type="EMBL" id="SFF33499.1"/>
    </source>
</evidence>
<sequence length="103" mass="11098">MTTQERWRAHVDAWKSSGLSCRAYAAKAGINQRTLTWWKSKLAGAGATGPTPASFVEVTEQLAAPAADVGVIELDVGGVHVRVRGRVEAETLARVLDVLEARR</sequence>
<dbReference type="NCBIfam" id="NF047593">
    <property type="entry name" value="IS66_ISAeme5_TnpA"/>
    <property type="match status" value="1"/>
</dbReference>
<gene>
    <name evidence="1" type="ORF">SAMN02745121_08223</name>
</gene>
<organism evidence="1 2">
    <name type="scientific">Nannocystis exedens</name>
    <dbReference type="NCBI Taxonomy" id="54"/>
    <lineage>
        <taxon>Bacteria</taxon>
        <taxon>Pseudomonadati</taxon>
        <taxon>Myxococcota</taxon>
        <taxon>Polyangia</taxon>
        <taxon>Nannocystales</taxon>
        <taxon>Nannocystaceae</taxon>
        <taxon>Nannocystis</taxon>
    </lineage>
</organism>
<proteinExistence type="predicted"/>
<reference evidence="2" key="1">
    <citation type="submission" date="2016-10" db="EMBL/GenBank/DDBJ databases">
        <authorList>
            <person name="Varghese N."/>
            <person name="Submissions S."/>
        </authorList>
    </citation>
    <scope>NUCLEOTIDE SEQUENCE [LARGE SCALE GENOMIC DNA]</scope>
    <source>
        <strain evidence="2">ATCC 25963</strain>
    </source>
</reference>
<dbReference type="EMBL" id="FOMX01000048">
    <property type="protein sequence ID" value="SFF33499.1"/>
    <property type="molecule type" value="Genomic_DNA"/>
</dbReference>